<gene>
    <name evidence="1" type="ORF">JJL56_22745</name>
</gene>
<name>A0ABS1I422_9PROT</name>
<protein>
    <submittedName>
        <fullName evidence="1">Uncharacterized protein</fullName>
    </submittedName>
</protein>
<dbReference type="Proteomes" id="UP000654452">
    <property type="component" value="Unassembled WGS sequence"/>
</dbReference>
<evidence type="ECO:0000313" key="1">
    <source>
        <dbReference type="EMBL" id="MBK4721676.1"/>
    </source>
</evidence>
<keyword evidence="2" id="KW-1185">Reference proteome</keyword>
<proteinExistence type="predicted"/>
<evidence type="ECO:0000313" key="2">
    <source>
        <dbReference type="Proteomes" id="UP000654452"/>
    </source>
</evidence>
<dbReference type="RefSeq" id="WP_200486409.1">
    <property type="nucleotide sequence ID" value="NZ_JAEPIV010000016.1"/>
</dbReference>
<dbReference type="EMBL" id="JAEPIV010000016">
    <property type="protein sequence ID" value="MBK4721676.1"/>
    <property type="molecule type" value="Genomic_DNA"/>
</dbReference>
<comment type="caution">
    <text evidence="1">The sequence shown here is derived from an EMBL/GenBank/DDBJ whole genome shotgun (WGS) entry which is preliminary data.</text>
</comment>
<organism evidence="1 2">
    <name type="scientific">Azospirillum aestuarii</name>
    <dbReference type="NCBI Taxonomy" id="2802052"/>
    <lineage>
        <taxon>Bacteria</taxon>
        <taxon>Pseudomonadati</taxon>
        <taxon>Pseudomonadota</taxon>
        <taxon>Alphaproteobacteria</taxon>
        <taxon>Rhodospirillales</taxon>
        <taxon>Azospirillaceae</taxon>
        <taxon>Azospirillum</taxon>
    </lineage>
</organism>
<sequence>MMPTSLDDPPAMVRGRCFRRAVVAISRRDALPSDGTGGPIVAVAPPALPHFHGP</sequence>
<accession>A0ABS1I422</accession>
<reference evidence="1 2" key="1">
    <citation type="submission" date="2021-01" db="EMBL/GenBank/DDBJ databases">
        <title>Azospirillum sp. YIM DDC1 draft genome.</title>
        <authorList>
            <person name="Wang Y.-X."/>
        </authorList>
    </citation>
    <scope>NUCLEOTIDE SEQUENCE [LARGE SCALE GENOMIC DNA]</scope>
    <source>
        <strain evidence="1 2">YIM DDC1</strain>
    </source>
</reference>